<dbReference type="AlphaFoldDB" id="A0A075LJS9"/>
<dbReference type="Proteomes" id="UP000027980">
    <property type="component" value="Chromosome"/>
</dbReference>
<reference evidence="2 3" key="1">
    <citation type="submission" date="2014-07" db="EMBL/GenBank/DDBJ databases">
        <title>Complete genome sequence of a moderately halophilic bacterium Terribacillus aidingensis MP602, isolated from Cryptomeria fortunei in Tianmu mountain in China.</title>
        <authorList>
            <person name="Wang Y."/>
            <person name="Lu P."/>
            <person name="Zhang L."/>
        </authorList>
    </citation>
    <scope>NUCLEOTIDE SEQUENCE [LARGE SCALE GENOMIC DNA]</scope>
    <source>
        <strain evidence="2 3">MP602</strain>
    </source>
</reference>
<feature type="chain" id="PRO_5001707713" description="Lipoprotein" evidence="1">
    <location>
        <begin position="25"/>
        <end position="176"/>
    </location>
</feature>
<dbReference type="PROSITE" id="PS51257">
    <property type="entry name" value="PROKAR_LIPOPROTEIN"/>
    <property type="match status" value="1"/>
</dbReference>
<organism evidence="2 3">
    <name type="scientific">Terribacillus saccharophilus</name>
    <dbReference type="NCBI Taxonomy" id="361277"/>
    <lineage>
        <taxon>Bacteria</taxon>
        <taxon>Bacillati</taxon>
        <taxon>Bacillota</taxon>
        <taxon>Bacilli</taxon>
        <taxon>Bacillales</taxon>
        <taxon>Bacillaceae</taxon>
        <taxon>Terribacillus</taxon>
    </lineage>
</organism>
<dbReference type="KEGG" id="tap:GZ22_08145"/>
<feature type="signal peptide" evidence="1">
    <location>
        <begin position="1"/>
        <end position="24"/>
    </location>
</feature>
<dbReference type="RefSeq" id="WP_038560827.1">
    <property type="nucleotide sequence ID" value="NZ_CP008876.1"/>
</dbReference>
<name>A0A075LJS9_9BACI</name>
<dbReference type="HOGENOM" id="CLU_1524401_0_0_9"/>
<proteinExistence type="predicted"/>
<protein>
    <recommendedName>
        <fullName evidence="4">Lipoprotein</fullName>
    </recommendedName>
</protein>
<dbReference type="EMBL" id="CP008876">
    <property type="protein sequence ID" value="AIF66609.1"/>
    <property type="molecule type" value="Genomic_DNA"/>
</dbReference>
<evidence type="ECO:0008006" key="4">
    <source>
        <dbReference type="Google" id="ProtNLM"/>
    </source>
</evidence>
<sequence length="176" mass="19028">MKKLMYLLALTAIVAIFVTGCSNADSQSKSDGGSEKTETTDVKKELINTQMNFTADFSPNYAPIADYQAALADDASTEDVIKTSAEAAKKAADEGAAKLADYKLESNLPDEEKEAFTASLESFKAYFEEVSKAIDASQTEPNFDAAQKQFDTFQSDLEGIYKDADLQVPNMATALS</sequence>
<keyword evidence="1" id="KW-0732">Signal</keyword>
<dbReference type="GeneID" id="34220926"/>
<evidence type="ECO:0000256" key="1">
    <source>
        <dbReference type="SAM" id="SignalP"/>
    </source>
</evidence>
<gene>
    <name evidence="2" type="ORF">GZ22_08145</name>
</gene>
<evidence type="ECO:0000313" key="3">
    <source>
        <dbReference type="Proteomes" id="UP000027980"/>
    </source>
</evidence>
<evidence type="ECO:0000313" key="2">
    <source>
        <dbReference type="EMBL" id="AIF66609.1"/>
    </source>
</evidence>
<accession>A0A075LJS9</accession>
<dbReference type="OrthoDB" id="2973149at2"/>